<dbReference type="RefSeq" id="WP_071001839.1">
    <property type="nucleotide sequence ID" value="NZ_BSOK01000009.1"/>
</dbReference>
<dbReference type="GO" id="GO:0016491">
    <property type="term" value="F:oxidoreductase activity"/>
    <property type="evidence" value="ECO:0007669"/>
    <property type="project" value="UniProtKB-KW"/>
</dbReference>
<reference evidence="3 4" key="2">
    <citation type="submission" date="2016-10" db="EMBL/GenBank/DDBJ databases">
        <authorList>
            <person name="de Groot N.N."/>
        </authorList>
    </citation>
    <scope>NUCLEOTIDE SEQUENCE [LARGE SCALE GENOMIC DNA]</scope>
    <source>
        <strain evidence="3 4">DSM 23406</strain>
    </source>
</reference>
<dbReference type="EMBL" id="BSOK01000009">
    <property type="protein sequence ID" value="GLR28287.1"/>
    <property type="molecule type" value="Genomic_DNA"/>
</dbReference>
<dbReference type="Proteomes" id="UP001156645">
    <property type="component" value="Unassembled WGS sequence"/>
</dbReference>
<dbReference type="PRINTS" id="PR00081">
    <property type="entry name" value="GDHRDH"/>
</dbReference>
<sequence length="268" mass="28041">MQIQENSFLVTGGASGLGESVARAIVSQGGNVVIADLNESAGQALVAELGDSTRFVRCDITKGDEVQSAVEMAESAFGGLQGSINCAGIVVVQKLLDCDNNPADLESFSRGVNVNLVGSFNVARLVAASIAKRIANDSNAGEHAEKNHVQKNVDQGIIINTASIAAFDGQVGQASYSSSKAGVVGLTLPLARELARHGIRVMTIAPGVFATPMMESIPEKAREQLEAGVPYPKRLGAPNEFAKLVTHIIDNAYLNGEVIRLDGAIRMV</sequence>
<evidence type="ECO:0000313" key="4">
    <source>
        <dbReference type="Proteomes" id="UP000198501"/>
    </source>
</evidence>
<keyword evidence="5" id="KW-1185">Reference proteome</keyword>
<evidence type="ECO:0000313" key="2">
    <source>
        <dbReference type="EMBL" id="GLR28287.1"/>
    </source>
</evidence>
<gene>
    <name evidence="2" type="ORF">GCM10007915_05250</name>
    <name evidence="3" type="ORF">SAMN05660405_00395</name>
</gene>
<evidence type="ECO:0000313" key="3">
    <source>
        <dbReference type="EMBL" id="SDD47038.1"/>
    </source>
</evidence>
<dbReference type="PRINTS" id="PR00080">
    <property type="entry name" value="SDRFAMILY"/>
</dbReference>
<dbReference type="PANTHER" id="PTHR43658">
    <property type="entry name" value="SHORT-CHAIN DEHYDROGENASE/REDUCTASE"/>
    <property type="match status" value="1"/>
</dbReference>
<reference evidence="5" key="3">
    <citation type="journal article" date="2019" name="Int. J. Syst. Evol. Microbiol.">
        <title>The Global Catalogue of Microorganisms (GCM) 10K type strain sequencing project: providing services to taxonomists for standard genome sequencing and annotation.</title>
        <authorList>
            <consortium name="The Broad Institute Genomics Platform"/>
            <consortium name="The Broad Institute Genome Sequencing Center for Infectious Disease"/>
            <person name="Wu L."/>
            <person name="Ma J."/>
        </authorList>
    </citation>
    <scope>NUCLEOTIDE SEQUENCE [LARGE SCALE GENOMIC DNA]</scope>
    <source>
        <strain evidence="5">NBRC 103191</strain>
    </source>
</reference>
<dbReference type="PANTHER" id="PTHR43658:SF8">
    <property type="entry name" value="17-BETA-HYDROXYSTEROID DEHYDROGENASE 14-RELATED"/>
    <property type="match status" value="1"/>
</dbReference>
<organism evidence="3 4">
    <name type="scientific">Psychrobacter pacificensis</name>
    <dbReference type="NCBI Taxonomy" id="112002"/>
    <lineage>
        <taxon>Bacteria</taxon>
        <taxon>Pseudomonadati</taxon>
        <taxon>Pseudomonadota</taxon>
        <taxon>Gammaproteobacteria</taxon>
        <taxon>Moraxellales</taxon>
        <taxon>Moraxellaceae</taxon>
        <taxon>Psychrobacter</taxon>
    </lineage>
</organism>
<dbReference type="Gene3D" id="3.40.50.720">
    <property type="entry name" value="NAD(P)-binding Rossmann-like Domain"/>
    <property type="match status" value="1"/>
</dbReference>
<dbReference type="GeneID" id="300923768"/>
<dbReference type="PROSITE" id="PS00061">
    <property type="entry name" value="ADH_SHORT"/>
    <property type="match status" value="1"/>
</dbReference>
<reference evidence="2" key="4">
    <citation type="submission" date="2023-01" db="EMBL/GenBank/DDBJ databases">
        <title>Draft genome sequence of Psychrobacter pacificensis strain NBRC 103191.</title>
        <authorList>
            <person name="Sun Q."/>
            <person name="Mori K."/>
        </authorList>
    </citation>
    <scope>NUCLEOTIDE SEQUENCE</scope>
    <source>
        <strain evidence="2">NBRC 103191</strain>
    </source>
</reference>
<accession>A0A1G6V0I2</accession>
<dbReference type="InterPro" id="IPR036291">
    <property type="entry name" value="NAD(P)-bd_dom_sf"/>
</dbReference>
<evidence type="ECO:0000256" key="1">
    <source>
        <dbReference type="ARBA" id="ARBA00023002"/>
    </source>
</evidence>
<name>A0A1G6V0I2_9GAMM</name>
<dbReference type="Proteomes" id="UP000198501">
    <property type="component" value="Unassembled WGS sequence"/>
</dbReference>
<dbReference type="InterPro" id="IPR002347">
    <property type="entry name" value="SDR_fam"/>
</dbReference>
<reference evidence="2" key="1">
    <citation type="journal article" date="2014" name="Int. J. Syst. Evol. Microbiol.">
        <title>Complete genome of a new Firmicutes species belonging to the dominant human colonic microbiota ('Ruminococcus bicirculans') reveals two chromosomes and a selective capacity to utilize plant glucans.</title>
        <authorList>
            <consortium name="NISC Comparative Sequencing Program"/>
            <person name="Wegmann U."/>
            <person name="Louis P."/>
            <person name="Goesmann A."/>
            <person name="Henrissat B."/>
            <person name="Duncan S.H."/>
            <person name="Flint H.J."/>
        </authorList>
    </citation>
    <scope>NUCLEOTIDE SEQUENCE</scope>
    <source>
        <strain evidence="2">NBRC 103191</strain>
    </source>
</reference>
<dbReference type="InterPro" id="IPR020904">
    <property type="entry name" value="Sc_DH/Rdtase_CS"/>
</dbReference>
<proteinExistence type="predicted"/>
<dbReference type="SUPFAM" id="SSF51735">
    <property type="entry name" value="NAD(P)-binding Rossmann-fold domains"/>
    <property type="match status" value="1"/>
</dbReference>
<dbReference type="AlphaFoldDB" id="A0A1G6V0I2"/>
<evidence type="ECO:0000313" key="5">
    <source>
        <dbReference type="Proteomes" id="UP001156645"/>
    </source>
</evidence>
<dbReference type="EMBL" id="FNAL01000002">
    <property type="protein sequence ID" value="SDD47038.1"/>
    <property type="molecule type" value="Genomic_DNA"/>
</dbReference>
<dbReference type="Pfam" id="PF13561">
    <property type="entry name" value="adh_short_C2"/>
    <property type="match status" value="1"/>
</dbReference>
<protein>
    <submittedName>
        <fullName evidence="2">3-hydroxyacyl-CoA dehydrogenase</fullName>
    </submittedName>
    <submittedName>
        <fullName evidence="3">NAD(P)-dependent dehydrogenase, short-chain alcohol dehydrogenase family</fullName>
    </submittedName>
</protein>
<keyword evidence="1" id="KW-0560">Oxidoreductase</keyword>